<dbReference type="Gene3D" id="1.25.10.10">
    <property type="entry name" value="Leucine-rich Repeat Variant"/>
    <property type="match status" value="1"/>
</dbReference>
<dbReference type="PANTHER" id="PTHR12354">
    <property type="entry name" value="INTERFERON-RELATED DEVELOPMENTAL REGULATOR"/>
    <property type="match status" value="1"/>
</dbReference>
<dbReference type="InterPro" id="IPR006921">
    <property type="entry name" value="Interferon-rel_develop_reg_C"/>
</dbReference>
<dbReference type="InterPro" id="IPR007701">
    <property type="entry name" value="Interferon-rel_develop_reg_N"/>
</dbReference>
<dbReference type="AlphaFoldDB" id="A0A2P2M9X8"/>
<name>A0A2P2M9X8_RHIMU</name>
<evidence type="ECO:0000313" key="5">
    <source>
        <dbReference type="EMBL" id="MBX27027.1"/>
    </source>
</evidence>
<dbReference type="Pfam" id="PF05004">
    <property type="entry name" value="IFRD"/>
    <property type="match status" value="1"/>
</dbReference>
<feature type="domain" description="Interferon-related developmental regulator C-terminal" evidence="3">
    <location>
        <begin position="374"/>
        <end position="428"/>
    </location>
</feature>
<dbReference type="Pfam" id="PF04836">
    <property type="entry name" value="IFRD_C"/>
    <property type="match status" value="1"/>
</dbReference>
<evidence type="ECO:0000256" key="2">
    <source>
        <dbReference type="SAM" id="MobiDB-lite"/>
    </source>
</evidence>
<evidence type="ECO:0000259" key="4">
    <source>
        <dbReference type="Pfam" id="PF05004"/>
    </source>
</evidence>
<dbReference type="InterPro" id="IPR016024">
    <property type="entry name" value="ARM-type_fold"/>
</dbReference>
<proteinExistence type="inferred from homology"/>
<dbReference type="PANTHER" id="PTHR12354:SF1">
    <property type="entry name" value="INTERFERON-RELATED DEVELOPMENTAL REGULATOR 1"/>
    <property type="match status" value="1"/>
</dbReference>
<protein>
    <recommendedName>
        <fullName evidence="6">Interferon-related developmental regulator 1</fullName>
    </recommendedName>
</protein>
<dbReference type="InterPro" id="IPR011989">
    <property type="entry name" value="ARM-like"/>
</dbReference>
<dbReference type="EMBL" id="GGEC01046543">
    <property type="protein sequence ID" value="MBX27027.1"/>
    <property type="molecule type" value="Transcribed_RNA"/>
</dbReference>
<feature type="domain" description="Interferon-related developmental regulator N-terminal" evidence="4">
    <location>
        <begin position="23"/>
        <end position="329"/>
    </location>
</feature>
<organism evidence="5">
    <name type="scientific">Rhizophora mucronata</name>
    <name type="common">Asiatic mangrove</name>
    <dbReference type="NCBI Taxonomy" id="61149"/>
    <lineage>
        <taxon>Eukaryota</taxon>
        <taxon>Viridiplantae</taxon>
        <taxon>Streptophyta</taxon>
        <taxon>Embryophyta</taxon>
        <taxon>Tracheophyta</taxon>
        <taxon>Spermatophyta</taxon>
        <taxon>Magnoliopsida</taxon>
        <taxon>eudicotyledons</taxon>
        <taxon>Gunneridae</taxon>
        <taxon>Pentapetalae</taxon>
        <taxon>rosids</taxon>
        <taxon>fabids</taxon>
        <taxon>Malpighiales</taxon>
        <taxon>Rhizophoraceae</taxon>
        <taxon>Rhizophora</taxon>
    </lineage>
</organism>
<accession>A0A2P2M9X8</accession>
<reference evidence="5" key="1">
    <citation type="submission" date="2018-02" db="EMBL/GenBank/DDBJ databases">
        <title>Rhizophora mucronata_Transcriptome.</title>
        <authorList>
            <person name="Meera S.P."/>
            <person name="Sreeshan A."/>
            <person name="Augustine A."/>
        </authorList>
    </citation>
    <scope>NUCLEOTIDE SEQUENCE</scope>
    <source>
        <tissue evidence="5">Leaf</tissue>
    </source>
</reference>
<dbReference type="InterPro" id="IPR039777">
    <property type="entry name" value="IFRD"/>
</dbReference>
<evidence type="ECO:0008006" key="6">
    <source>
        <dbReference type="Google" id="ProtNLM"/>
    </source>
</evidence>
<evidence type="ECO:0000259" key="3">
    <source>
        <dbReference type="Pfam" id="PF04836"/>
    </source>
</evidence>
<evidence type="ECO:0000256" key="1">
    <source>
        <dbReference type="ARBA" id="ARBA00008828"/>
    </source>
</evidence>
<comment type="similarity">
    <text evidence="1">Belongs to the IFRD family.</text>
</comment>
<dbReference type="SUPFAM" id="SSF48371">
    <property type="entry name" value="ARM repeat"/>
    <property type="match status" value="1"/>
</dbReference>
<sequence>MGKRNAQRKNAALLDSDEDNSSVSSSSTVQSDRLSVLGTEEVQLDRDSLLEQALDALFEKRGSTREKALAAIIEAFNASLQHQFVENKFATLLHRCLNCIKKGPSKEVALASHAIGLLALTVGYGDDVHEILEDSVTPISQALKSGSESSKIALVECLAIITFVGGNDPAETERSMQIMWQLVHPKLGSNVAAAKPSPAVVAAVVSAWAFLLTTINGWTLNPKDWQESISYFSGLLDKDDRSVRMACGEALALIFEIGSLEKFAAESKDSTDVVEGNNSRERFSHVQGLKGKILNQVRNLSAEAGGKGSTKKDLNSQRNLFKDVLEFLEDGYSPEISVKIGGDSLQTSTWYQLIQLNFLKRFLGGGFVKHMQENEFLHDVFGFTPKKKHLQGVNLQMSSGEKRMFRSPNSVLNKARTQFLNKQRMLSQGRNVGHFAVHTGDEEA</sequence>
<feature type="region of interest" description="Disordered" evidence="2">
    <location>
        <begin position="1"/>
        <end position="29"/>
    </location>
</feature>